<organism evidence="2 3">
    <name type="scientific">Trichophyton interdigitale (strain MR816)</name>
    <dbReference type="NCBI Taxonomy" id="1215338"/>
    <lineage>
        <taxon>Eukaryota</taxon>
        <taxon>Fungi</taxon>
        <taxon>Dikarya</taxon>
        <taxon>Ascomycota</taxon>
        <taxon>Pezizomycotina</taxon>
        <taxon>Eurotiomycetes</taxon>
        <taxon>Eurotiomycetidae</taxon>
        <taxon>Onygenales</taxon>
        <taxon>Arthrodermataceae</taxon>
        <taxon>Trichophyton</taxon>
    </lineage>
</organism>
<comment type="caution">
    <text evidence="2">The sequence shown here is derived from an EMBL/GenBank/DDBJ whole genome shotgun (WGS) entry which is preliminary data.</text>
</comment>
<proteinExistence type="predicted"/>
<sequence length="75" mass="8688">MSSRYLHETQVSLPEQVKDQIVKEISIFMQGAWPSIAFHMHHRRDGLDGPNPGKPPVAPSNLTKPLEWKRWRIIC</sequence>
<dbReference type="AlphaFoldDB" id="A0A059J7A5"/>
<keyword evidence="3" id="KW-1185">Reference proteome</keyword>
<feature type="region of interest" description="Disordered" evidence="1">
    <location>
        <begin position="43"/>
        <end position="62"/>
    </location>
</feature>
<gene>
    <name evidence="2" type="ORF">H109_04766</name>
</gene>
<accession>A0A059J7A5</accession>
<dbReference type="Proteomes" id="UP000024533">
    <property type="component" value="Unassembled WGS sequence"/>
</dbReference>
<dbReference type="EMBL" id="AOKY01000309">
    <property type="protein sequence ID" value="KDB23382.1"/>
    <property type="molecule type" value="Genomic_DNA"/>
</dbReference>
<name>A0A059J7A5_TRIIM</name>
<evidence type="ECO:0000313" key="3">
    <source>
        <dbReference type="Proteomes" id="UP000024533"/>
    </source>
</evidence>
<evidence type="ECO:0000256" key="1">
    <source>
        <dbReference type="SAM" id="MobiDB-lite"/>
    </source>
</evidence>
<reference evidence="2 3" key="1">
    <citation type="submission" date="2014-02" db="EMBL/GenBank/DDBJ databases">
        <title>The Genome Sequence of Trichophyton interdigitale MR816.</title>
        <authorList>
            <consortium name="The Broad Institute Genomics Platform"/>
            <person name="Cuomo C.A."/>
            <person name="White T.C."/>
            <person name="Graser Y."/>
            <person name="Martinez-Rossi N."/>
            <person name="Heitman J."/>
            <person name="Young S.K."/>
            <person name="Zeng Q."/>
            <person name="Gargeya S."/>
            <person name="Abouelleil A."/>
            <person name="Alvarado L."/>
            <person name="Chapman S.B."/>
            <person name="Gainer-Dewar J."/>
            <person name="Goldberg J."/>
            <person name="Griggs A."/>
            <person name="Gujja S."/>
            <person name="Hansen M."/>
            <person name="Howarth C."/>
            <person name="Imamovic A."/>
            <person name="Larimer J."/>
            <person name="Martinez D."/>
            <person name="Murphy C."/>
            <person name="Pearson M.D."/>
            <person name="Persinoti G."/>
            <person name="Poon T."/>
            <person name="Priest M."/>
            <person name="Roberts A.D."/>
            <person name="Saif S."/>
            <person name="Shea T.D."/>
            <person name="Sykes S.N."/>
            <person name="Wortman J."/>
            <person name="Nusbaum C."/>
            <person name="Birren B."/>
        </authorList>
    </citation>
    <scope>NUCLEOTIDE SEQUENCE [LARGE SCALE GENOMIC DNA]</scope>
    <source>
        <strain evidence="2 3">MR816</strain>
    </source>
</reference>
<dbReference type="OrthoDB" id="10462633at2759"/>
<protein>
    <submittedName>
        <fullName evidence="2">Uncharacterized protein</fullName>
    </submittedName>
</protein>
<dbReference type="OMA" id="EWKRWEL"/>
<dbReference type="HOGENOM" id="CLU_177137_0_0_1"/>
<evidence type="ECO:0000313" key="2">
    <source>
        <dbReference type="EMBL" id="KDB23382.1"/>
    </source>
</evidence>